<name>A0A382U4G6_9ZZZZ</name>
<organism evidence="2">
    <name type="scientific">marine metagenome</name>
    <dbReference type="NCBI Taxonomy" id="408172"/>
    <lineage>
        <taxon>unclassified sequences</taxon>
        <taxon>metagenomes</taxon>
        <taxon>ecological metagenomes</taxon>
    </lineage>
</organism>
<evidence type="ECO:0000313" key="2">
    <source>
        <dbReference type="EMBL" id="SVD28805.1"/>
    </source>
</evidence>
<keyword evidence="1" id="KW-1133">Transmembrane helix</keyword>
<keyword evidence="1" id="KW-0472">Membrane</keyword>
<feature type="transmembrane region" description="Helical" evidence="1">
    <location>
        <begin position="20"/>
        <end position="40"/>
    </location>
</feature>
<accession>A0A382U4G6</accession>
<dbReference type="AlphaFoldDB" id="A0A382U4G6"/>
<feature type="transmembrane region" description="Helical" evidence="1">
    <location>
        <begin position="52"/>
        <end position="73"/>
    </location>
</feature>
<reference evidence="2" key="1">
    <citation type="submission" date="2018-05" db="EMBL/GenBank/DDBJ databases">
        <authorList>
            <person name="Lanie J.A."/>
            <person name="Ng W.-L."/>
            <person name="Kazmierczak K.M."/>
            <person name="Andrzejewski T.M."/>
            <person name="Davidsen T.M."/>
            <person name="Wayne K.J."/>
            <person name="Tettelin H."/>
            <person name="Glass J.I."/>
            <person name="Rusch D."/>
            <person name="Podicherti R."/>
            <person name="Tsui H.-C.T."/>
            <person name="Winkler M.E."/>
        </authorList>
    </citation>
    <scope>NUCLEOTIDE SEQUENCE</scope>
</reference>
<protein>
    <submittedName>
        <fullName evidence="2">Uncharacterized protein</fullName>
    </submittedName>
</protein>
<sequence length="78" mass="8549">MQNELDEKVEEKILNLIKKVLVALGGGFILTGVILQWPIAGKSYMEFIEGDGYLALMLGLVMTVLGLSVKLLIGQEKD</sequence>
<proteinExistence type="predicted"/>
<dbReference type="EMBL" id="UINC01141207">
    <property type="protein sequence ID" value="SVD28805.1"/>
    <property type="molecule type" value="Genomic_DNA"/>
</dbReference>
<gene>
    <name evidence="2" type="ORF">METZ01_LOCUS381659</name>
</gene>
<evidence type="ECO:0000256" key="1">
    <source>
        <dbReference type="SAM" id="Phobius"/>
    </source>
</evidence>
<keyword evidence="1" id="KW-0812">Transmembrane</keyword>